<dbReference type="PANTHER" id="PTHR43785">
    <property type="entry name" value="GAMMA-GLUTAMYLPUTRESCINE SYNTHETASE"/>
    <property type="match status" value="1"/>
</dbReference>
<dbReference type="STRING" id="644358.A0A0C4DYZ3"/>
<dbReference type="InterPro" id="IPR008146">
    <property type="entry name" value="Gln_synth_cat_dom"/>
</dbReference>
<evidence type="ECO:0000313" key="7">
    <source>
        <dbReference type="Proteomes" id="UP000011715"/>
    </source>
</evidence>
<reference evidence="7" key="2">
    <citation type="submission" date="2010-05" db="EMBL/GenBank/DDBJ databases">
        <title>The genome sequence of Magnaporthe poae strain ATCC 64411.</title>
        <authorList>
            <person name="Ma L.-J."/>
            <person name="Dead R."/>
            <person name="Young S."/>
            <person name="Zeng Q."/>
            <person name="Koehrsen M."/>
            <person name="Alvarado L."/>
            <person name="Berlin A."/>
            <person name="Chapman S.B."/>
            <person name="Chen Z."/>
            <person name="Freedman E."/>
            <person name="Gellesch M."/>
            <person name="Goldberg J."/>
            <person name="Griggs A."/>
            <person name="Gujja S."/>
            <person name="Heilman E.R."/>
            <person name="Heiman D."/>
            <person name="Hepburn T."/>
            <person name="Howarth C."/>
            <person name="Jen D."/>
            <person name="Larson L."/>
            <person name="Mehta T."/>
            <person name="Neiman D."/>
            <person name="Pearson M."/>
            <person name="Roberts A."/>
            <person name="Saif S."/>
            <person name="Shea T."/>
            <person name="Shenoy N."/>
            <person name="Sisk P."/>
            <person name="Stolte C."/>
            <person name="Sykes S."/>
            <person name="Walk T."/>
            <person name="White J."/>
            <person name="Yandava C."/>
            <person name="Haas B."/>
            <person name="Nusbaum C."/>
            <person name="Birren B."/>
        </authorList>
    </citation>
    <scope>NUCLEOTIDE SEQUENCE [LARGE SCALE GENOMIC DNA]</scope>
    <source>
        <strain evidence="7">ATCC 64411 / 73-15</strain>
    </source>
</reference>
<accession>A0A0C4DYZ3</accession>
<name>A0A0C4DYZ3_MAGP6</name>
<dbReference type="VEuPathDB" id="FungiDB:MAPG_05278"/>
<evidence type="ECO:0000313" key="6">
    <source>
        <dbReference type="EnsemblFungi" id="MAPG_05278T0"/>
    </source>
</evidence>
<dbReference type="OMA" id="QRCEDPD"/>
<dbReference type="EMBL" id="ADBL01001248">
    <property type="status" value="NOT_ANNOTATED_CDS"/>
    <property type="molecule type" value="Genomic_DNA"/>
</dbReference>
<dbReference type="SUPFAM" id="SSF55931">
    <property type="entry name" value="Glutamine synthetase/guanido kinase"/>
    <property type="match status" value="1"/>
</dbReference>
<protein>
    <recommendedName>
        <fullName evidence="4">GS catalytic domain-containing protein</fullName>
    </recommendedName>
</protein>
<dbReference type="EnsemblFungi" id="MAPG_05278T0">
    <property type="protein sequence ID" value="MAPG_05278T0"/>
    <property type="gene ID" value="MAPG_05278"/>
</dbReference>
<evidence type="ECO:0000256" key="1">
    <source>
        <dbReference type="ARBA" id="ARBA00022598"/>
    </source>
</evidence>
<dbReference type="InterPro" id="IPR014746">
    <property type="entry name" value="Gln_synth/guanido_kin_cat_dom"/>
</dbReference>
<dbReference type="PANTHER" id="PTHR43785:SF2">
    <property type="entry name" value="TYPE-1 GLUTAMINE SYNTHETASE 1"/>
    <property type="match status" value="1"/>
</dbReference>
<keyword evidence="1" id="KW-0436">Ligase</keyword>
<reference evidence="6" key="5">
    <citation type="submission" date="2015-06" db="UniProtKB">
        <authorList>
            <consortium name="EnsemblFungi"/>
        </authorList>
    </citation>
    <scope>IDENTIFICATION</scope>
    <source>
        <strain evidence="6">ATCC 64411</strain>
    </source>
</reference>
<feature type="domain" description="GS catalytic" evidence="4">
    <location>
        <begin position="143"/>
        <end position="490"/>
    </location>
</feature>
<dbReference type="eggNOG" id="KOG0683">
    <property type="taxonomic scope" value="Eukaryota"/>
</dbReference>
<gene>
    <name evidence="5" type="ORF">MAPG_05278</name>
</gene>
<dbReference type="Proteomes" id="UP000011715">
    <property type="component" value="Unassembled WGS sequence"/>
</dbReference>
<dbReference type="SMART" id="SM01230">
    <property type="entry name" value="Gln-synt_C"/>
    <property type="match status" value="1"/>
</dbReference>
<dbReference type="Gene3D" id="3.30.590.10">
    <property type="entry name" value="Glutamine synthetase/guanido kinase, catalytic domain"/>
    <property type="match status" value="1"/>
</dbReference>
<dbReference type="OrthoDB" id="3364440at2759"/>
<dbReference type="PROSITE" id="PS51987">
    <property type="entry name" value="GS_CATALYTIC"/>
    <property type="match status" value="1"/>
</dbReference>
<dbReference type="EMBL" id="ADBL01001247">
    <property type="status" value="NOT_ANNOTATED_CDS"/>
    <property type="molecule type" value="Genomic_DNA"/>
</dbReference>
<evidence type="ECO:0000259" key="4">
    <source>
        <dbReference type="PROSITE" id="PS51987"/>
    </source>
</evidence>
<reference evidence="5" key="1">
    <citation type="submission" date="2010-05" db="EMBL/GenBank/DDBJ databases">
        <title>The Genome Sequence of Magnaporthe poae strain ATCC 64411.</title>
        <authorList>
            <consortium name="The Broad Institute Genome Sequencing Platform"/>
            <consortium name="Broad Institute Genome Sequencing Center for Infectious Disease"/>
            <person name="Ma L.-J."/>
            <person name="Dead R."/>
            <person name="Young S."/>
            <person name="Zeng Q."/>
            <person name="Koehrsen M."/>
            <person name="Alvarado L."/>
            <person name="Berlin A."/>
            <person name="Chapman S.B."/>
            <person name="Chen Z."/>
            <person name="Freedman E."/>
            <person name="Gellesch M."/>
            <person name="Goldberg J."/>
            <person name="Griggs A."/>
            <person name="Gujja S."/>
            <person name="Heilman E.R."/>
            <person name="Heiman D."/>
            <person name="Hepburn T."/>
            <person name="Howarth C."/>
            <person name="Jen D."/>
            <person name="Larson L."/>
            <person name="Mehta T."/>
            <person name="Neiman D."/>
            <person name="Pearson M."/>
            <person name="Roberts A."/>
            <person name="Saif S."/>
            <person name="Shea T."/>
            <person name="Shenoy N."/>
            <person name="Sisk P."/>
            <person name="Stolte C."/>
            <person name="Sykes S."/>
            <person name="Walk T."/>
            <person name="White J."/>
            <person name="Yandava C."/>
            <person name="Haas B."/>
            <person name="Nusbaum C."/>
            <person name="Birren B."/>
        </authorList>
    </citation>
    <scope>NUCLEOTIDE SEQUENCE</scope>
    <source>
        <strain evidence="5">ATCC 64411</strain>
    </source>
</reference>
<keyword evidence="7" id="KW-1185">Reference proteome</keyword>
<dbReference type="GO" id="GO:0004356">
    <property type="term" value="F:glutamine synthetase activity"/>
    <property type="evidence" value="ECO:0007669"/>
    <property type="project" value="InterPro"/>
</dbReference>
<dbReference type="AlphaFoldDB" id="A0A0C4DYZ3"/>
<dbReference type="Pfam" id="PF00120">
    <property type="entry name" value="Gln-synt_C"/>
    <property type="match status" value="2"/>
</dbReference>
<dbReference type="EMBL" id="GL876969">
    <property type="protein sequence ID" value="KLU86262.1"/>
    <property type="molecule type" value="Genomic_DNA"/>
</dbReference>
<comment type="similarity">
    <text evidence="2 3">Belongs to the glutamine synthetase family.</text>
</comment>
<reference evidence="6" key="4">
    <citation type="journal article" date="2015" name="G3 (Bethesda)">
        <title>Genome sequences of three phytopathogenic species of the Magnaporthaceae family of fungi.</title>
        <authorList>
            <person name="Okagaki L.H."/>
            <person name="Nunes C.C."/>
            <person name="Sailsbery J."/>
            <person name="Clay B."/>
            <person name="Brown D."/>
            <person name="John T."/>
            <person name="Oh Y."/>
            <person name="Young N."/>
            <person name="Fitzgerald M."/>
            <person name="Haas B.J."/>
            <person name="Zeng Q."/>
            <person name="Young S."/>
            <person name="Adiconis X."/>
            <person name="Fan L."/>
            <person name="Levin J.Z."/>
            <person name="Mitchell T.K."/>
            <person name="Okubara P.A."/>
            <person name="Farman M.L."/>
            <person name="Kohn L.M."/>
            <person name="Birren B."/>
            <person name="Ma L.-J."/>
            <person name="Dean R.A."/>
        </authorList>
    </citation>
    <scope>NUCLEOTIDE SEQUENCE</scope>
    <source>
        <strain evidence="6">ATCC 64411 / 73-15</strain>
    </source>
</reference>
<proteinExistence type="inferred from homology"/>
<organism evidence="6 7">
    <name type="scientific">Magnaporthiopsis poae (strain ATCC 64411 / 73-15)</name>
    <name type="common">Kentucky bluegrass fungus</name>
    <name type="synonym">Magnaporthe poae</name>
    <dbReference type="NCBI Taxonomy" id="644358"/>
    <lineage>
        <taxon>Eukaryota</taxon>
        <taxon>Fungi</taxon>
        <taxon>Dikarya</taxon>
        <taxon>Ascomycota</taxon>
        <taxon>Pezizomycotina</taxon>
        <taxon>Sordariomycetes</taxon>
        <taxon>Sordariomycetidae</taxon>
        <taxon>Magnaporthales</taxon>
        <taxon>Magnaporthaceae</taxon>
        <taxon>Magnaporthiopsis</taxon>
    </lineage>
</organism>
<evidence type="ECO:0000313" key="5">
    <source>
        <dbReference type="EMBL" id="KLU86262.1"/>
    </source>
</evidence>
<evidence type="ECO:0000256" key="2">
    <source>
        <dbReference type="PROSITE-ProRule" id="PRU01331"/>
    </source>
</evidence>
<evidence type="ECO:0000256" key="3">
    <source>
        <dbReference type="RuleBase" id="RU000384"/>
    </source>
</evidence>
<sequence>MGDTANKQPIILGTEKFNSFFQLHLNVRFIQLQCVDYTSTVRVRVVTIRHFQKLLENETHLKLGRRYLFLPDPGPRFVGRDPGRRTGRSYLIPDFNSIHLHPGHDDHAVVYCYFGDGPEDCKDATGTEPGHVAHVTFAGSVCPRRALQQALDEAEHHGLRFLVGFELEFTGRRVKKKQRDQDDMIPQVHQVSGLRTMEEFMMPLLCRITDALEAVGVPIQQFHCGWGNIPEELNTDSFPAMEEEDVQGGVADVRNYELVTGPLPPMEAVDALTTTKETARRLCRHNDVELTFNALPPHCNSLHANLSVQSIHDRQDHKSMQEHFLAGVLEHADALCAFACVRPESYRRLKPGLGCAGRFNKDVAVRQRRPGCWEMRLPDPAAQMYLYMAAVIIAGLSGVKSRTKLVLKDCPVDPAMLSEEERFSYGITKQLPSSPTEAFEALMRDRLLVENIGQELVETYVSVQSEFNRRLEYRGPIGTAERRKWLAART</sequence>
<reference evidence="5" key="3">
    <citation type="submission" date="2011-03" db="EMBL/GenBank/DDBJ databases">
        <title>Annotation of Magnaporthe poae ATCC 64411.</title>
        <authorList>
            <person name="Ma L.-J."/>
            <person name="Dead R."/>
            <person name="Young S.K."/>
            <person name="Zeng Q."/>
            <person name="Gargeya S."/>
            <person name="Fitzgerald M."/>
            <person name="Haas B."/>
            <person name="Abouelleil A."/>
            <person name="Alvarado L."/>
            <person name="Arachchi H.M."/>
            <person name="Berlin A."/>
            <person name="Brown A."/>
            <person name="Chapman S.B."/>
            <person name="Chen Z."/>
            <person name="Dunbar C."/>
            <person name="Freedman E."/>
            <person name="Gearin G."/>
            <person name="Gellesch M."/>
            <person name="Goldberg J."/>
            <person name="Griggs A."/>
            <person name="Gujja S."/>
            <person name="Heiman D."/>
            <person name="Howarth C."/>
            <person name="Larson L."/>
            <person name="Lui A."/>
            <person name="MacDonald P.J.P."/>
            <person name="Mehta T."/>
            <person name="Montmayeur A."/>
            <person name="Murphy C."/>
            <person name="Neiman D."/>
            <person name="Pearson M."/>
            <person name="Priest M."/>
            <person name="Roberts A."/>
            <person name="Saif S."/>
            <person name="Shea T."/>
            <person name="Shenoy N."/>
            <person name="Sisk P."/>
            <person name="Stolte C."/>
            <person name="Sykes S."/>
            <person name="Yandava C."/>
            <person name="Wortman J."/>
            <person name="Nusbaum C."/>
            <person name="Birren B."/>
        </authorList>
    </citation>
    <scope>NUCLEOTIDE SEQUENCE</scope>
    <source>
        <strain evidence="5">ATCC 64411</strain>
    </source>
</reference>